<dbReference type="AlphaFoldDB" id="A0A392TJH4"/>
<organism evidence="1 2">
    <name type="scientific">Trifolium medium</name>
    <dbReference type="NCBI Taxonomy" id="97028"/>
    <lineage>
        <taxon>Eukaryota</taxon>
        <taxon>Viridiplantae</taxon>
        <taxon>Streptophyta</taxon>
        <taxon>Embryophyta</taxon>
        <taxon>Tracheophyta</taxon>
        <taxon>Spermatophyta</taxon>
        <taxon>Magnoliopsida</taxon>
        <taxon>eudicotyledons</taxon>
        <taxon>Gunneridae</taxon>
        <taxon>Pentapetalae</taxon>
        <taxon>rosids</taxon>
        <taxon>fabids</taxon>
        <taxon>Fabales</taxon>
        <taxon>Fabaceae</taxon>
        <taxon>Papilionoideae</taxon>
        <taxon>50 kb inversion clade</taxon>
        <taxon>NPAAA clade</taxon>
        <taxon>Hologalegina</taxon>
        <taxon>IRL clade</taxon>
        <taxon>Trifolieae</taxon>
        <taxon>Trifolium</taxon>
    </lineage>
</organism>
<comment type="caution">
    <text evidence="1">The sequence shown here is derived from an EMBL/GenBank/DDBJ whole genome shotgun (WGS) entry which is preliminary data.</text>
</comment>
<dbReference type="EMBL" id="LXQA010596831">
    <property type="protein sequence ID" value="MCI61283.1"/>
    <property type="molecule type" value="Genomic_DNA"/>
</dbReference>
<proteinExistence type="predicted"/>
<evidence type="ECO:0000313" key="1">
    <source>
        <dbReference type="EMBL" id="MCI61283.1"/>
    </source>
</evidence>
<evidence type="ECO:0000313" key="2">
    <source>
        <dbReference type="Proteomes" id="UP000265520"/>
    </source>
</evidence>
<sequence>MWNGAWLSPRLLSKFFADSTLTIISYSFVLEVSLLPEVPDPFGSKLPGLIILITLLWLKKLGRLPITTLPLL</sequence>
<accession>A0A392TJH4</accession>
<name>A0A392TJH4_9FABA</name>
<protein>
    <submittedName>
        <fullName evidence="1">Uncharacterized protein</fullName>
    </submittedName>
</protein>
<dbReference type="Proteomes" id="UP000265520">
    <property type="component" value="Unassembled WGS sequence"/>
</dbReference>
<reference evidence="1 2" key="1">
    <citation type="journal article" date="2018" name="Front. Plant Sci.">
        <title>Red Clover (Trifolium pratense) and Zigzag Clover (T. medium) - A Picture of Genomic Similarities and Differences.</title>
        <authorList>
            <person name="Dluhosova J."/>
            <person name="Istvanek J."/>
            <person name="Nedelnik J."/>
            <person name="Repkova J."/>
        </authorList>
    </citation>
    <scope>NUCLEOTIDE SEQUENCE [LARGE SCALE GENOMIC DNA]</scope>
    <source>
        <strain evidence="2">cv. 10/8</strain>
        <tissue evidence="1">Leaf</tissue>
    </source>
</reference>
<keyword evidence="2" id="KW-1185">Reference proteome</keyword>